<organism evidence="2 3">
    <name type="scientific">Brachionus plicatilis</name>
    <name type="common">Marine rotifer</name>
    <name type="synonym">Brachionus muelleri</name>
    <dbReference type="NCBI Taxonomy" id="10195"/>
    <lineage>
        <taxon>Eukaryota</taxon>
        <taxon>Metazoa</taxon>
        <taxon>Spiralia</taxon>
        <taxon>Gnathifera</taxon>
        <taxon>Rotifera</taxon>
        <taxon>Eurotatoria</taxon>
        <taxon>Monogononta</taxon>
        <taxon>Pseudotrocha</taxon>
        <taxon>Ploima</taxon>
        <taxon>Brachionidae</taxon>
        <taxon>Brachionus</taxon>
    </lineage>
</organism>
<dbReference type="EMBL" id="REGN01013879">
    <property type="protein sequence ID" value="RMZ93355.1"/>
    <property type="molecule type" value="Genomic_DNA"/>
</dbReference>
<evidence type="ECO:0000256" key="1">
    <source>
        <dbReference type="SAM" id="MobiDB-lite"/>
    </source>
</evidence>
<sequence length="142" mass="16721">MERKNDSWQEEHKLSDGEIKQIKNFESLVVEIYEDTSRQYKSISQRTSLQNIYYASKLSQLTKPHPKRRKKHLESSSQNPKSTSSRLKSMQISSFERLLINKFTQTEARHLGKMELKLVIISRVATQGKQIIHYEPEILKKC</sequence>
<gene>
    <name evidence="2" type="ORF">BpHYR1_037528</name>
</gene>
<evidence type="ECO:0000313" key="2">
    <source>
        <dbReference type="EMBL" id="RMZ93355.1"/>
    </source>
</evidence>
<feature type="region of interest" description="Disordered" evidence="1">
    <location>
        <begin position="60"/>
        <end position="89"/>
    </location>
</feature>
<reference evidence="2 3" key="1">
    <citation type="journal article" date="2018" name="Sci. Rep.">
        <title>Genomic signatures of local adaptation to the degree of environmental predictability in rotifers.</title>
        <authorList>
            <person name="Franch-Gras L."/>
            <person name="Hahn C."/>
            <person name="Garcia-Roger E.M."/>
            <person name="Carmona M.J."/>
            <person name="Serra M."/>
            <person name="Gomez A."/>
        </authorList>
    </citation>
    <scope>NUCLEOTIDE SEQUENCE [LARGE SCALE GENOMIC DNA]</scope>
    <source>
        <strain evidence="2">HYR1</strain>
    </source>
</reference>
<proteinExistence type="predicted"/>
<dbReference type="AlphaFoldDB" id="A0A3M7P2S0"/>
<comment type="caution">
    <text evidence="2">The sequence shown here is derived from an EMBL/GenBank/DDBJ whole genome shotgun (WGS) entry which is preliminary data.</text>
</comment>
<protein>
    <submittedName>
        <fullName evidence="2">Uncharacterized protein</fullName>
    </submittedName>
</protein>
<feature type="compositionally biased region" description="Polar residues" evidence="1">
    <location>
        <begin position="75"/>
        <end position="89"/>
    </location>
</feature>
<evidence type="ECO:0000313" key="3">
    <source>
        <dbReference type="Proteomes" id="UP000276133"/>
    </source>
</evidence>
<accession>A0A3M7P2S0</accession>
<keyword evidence="3" id="KW-1185">Reference proteome</keyword>
<name>A0A3M7P2S0_BRAPC</name>
<dbReference type="Proteomes" id="UP000276133">
    <property type="component" value="Unassembled WGS sequence"/>
</dbReference>